<dbReference type="OrthoDB" id="3798510at2759"/>
<feature type="compositionally biased region" description="Polar residues" evidence="1">
    <location>
        <begin position="187"/>
        <end position="202"/>
    </location>
</feature>
<sequence>MFLGQQTSYHGRLPARKYPLSHPSKDSRCSDFRSRDSGTDFTKYHLTTCPHQQEFLPSPNRFSLLAVPDQSPTESRLPFNFTLPPAGTAKRRCKRAGKQQGFKTSAARNRGGNQCGVITFLLEMEGLRLRDNAADRTEKAATANHGGISLKEKLEPAFEVAKPHWAPQLRPDSQLPRSSSTRSTTTLGQEISENEAQPSTLVETPHVQESELRIVLPDLLTCKDTSIHSPSNTKSGEAENPKETPKNPETAIALASDAQNAAVAAACCALKTNGVDLTSGSPYKSSNARREDLIFFPPLIQATSPSCYAAMPSAKLAATTIFTPASTHSTSVEEPHLHHEMEMKYEQSSSEETIVPLPALGQTPRPGTYPSSIVVDGEVITFEPGKLGLRSPSDPPFICPWQRFPSSATEERCTRSQSPSCLMASHHNNAAGICHPLGAVGLEGHGTPCWCFECLKCHKPSYGVNISHSPPVQAAGMSHGSIVCTPEPSLVGESMDANSSPESRQSYIPKLNVPITENAAADFVIMDADISTFNLGGAVTDANTTVAPTTVTSAPASTTLVQRPGSPTLYDSVEPASDCSNIPQPISQVSLSASAKLLFNKPYPTVTESLPTKPSTSPQDIKTNVAVLPRTHIHSEHDHSSDYSIISLNASELSSWNLTCPVDFSSVDDDDEYDGSADEEIS</sequence>
<evidence type="ECO:0000256" key="1">
    <source>
        <dbReference type="SAM" id="MobiDB-lite"/>
    </source>
</evidence>
<proteinExistence type="predicted"/>
<feature type="compositionally biased region" description="Low complexity" evidence="1">
    <location>
        <begin position="177"/>
        <end position="186"/>
    </location>
</feature>
<name>A0A922SPW9_9PLEO</name>
<feature type="region of interest" description="Disordered" evidence="1">
    <location>
        <begin position="13"/>
        <end position="34"/>
    </location>
</feature>
<evidence type="ECO:0000313" key="3">
    <source>
        <dbReference type="Proteomes" id="UP000249757"/>
    </source>
</evidence>
<evidence type="ECO:0000313" key="2">
    <source>
        <dbReference type="EMBL" id="KAI1508361.1"/>
    </source>
</evidence>
<dbReference type="AlphaFoldDB" id="A0A922SPW9"/>
<feature type="compositionally biased region" description="Basic and acidic residues" evidence="1">
    <location>
        <begin position="236"/>
        <end position="246"/>
    </location>
</feature>
<protein>
    <submittedName>
        <fullName evidence="2">Uncharacterized protein</fullName>
    </submittedName>
</protein>
<comment type="caution">
    <text evidence="2">The sequence shown here is derived from an EMBL/GenBank/DDBJ whole genome shotgun (WGS) entry which is preliminary data.</text>
</comment>
<dbReference type="Proteomes" id="UP000249757">
    <property type="component" value="Unassembled WGS sequence"/>
</dbReference>
<reference evidence="3" key="1">
    <citation type="journal article" date="2022" name="Microb. Genom.">
        <title>A global pangenome for the wheat fungal pathogen Pyrenophora tritici-repentis and prediction of effector protein structural homology.</title>
        <authorList>
            <person name="Moolhuijzen P.M."/>
            <person name="See P.T."/>
            <person name="Shi G."/>
            <person name="Powell H.R."/>
            <person name="Cockram J."/>
            <person name="Jorgensen L.N."/>
            <person name="Benslimane H."/>
            <person name="Strelkov S.E."/>
            <person name="Turner J."/>
            <person name="Liu Z."/>
            <person name="Moffat C.S."/>
        </authorList>
    </citation>
    <scope>NUCLEOTIDE SEQUENCE [LARGE SCALE GENOMIC DNA]</scope>
</reference>
<organism evidence="2 3">
    <name type="scientific">Pyrenophora tritici-repentis</name>
    <dbReference type="NCBI Taxonomy" id="45151"/>
    <lineage>
        <taxon>Eukaryota</taxon>
        <taxon>Fungi</taxon>
        <taxon>Dikarya</taxon>
        <taxon>Ascomycota</taxon>
        <taxon>Pezizomycotina</taxon>
        <taxon>Dothideomycetes</taxon>
        <taxon>Pleosporomycetidae</taxon>
        <taxon>Pleosporales</taxon>
        <taxon>Pleosporineae</taxon>
        <taxon>Pleosporaceae</taxon>
        <taxon>Pyrenophora</taxon>
    </lineage>
</organism>
<feature type="region of interest" description="Disordered" evidence="1">
    <location>
        <begin position="225"/>
        <end position="247"/>
    </location>
</feature>
<feature type="region of interest" description="Disordered" evidence="1">
    <location>
        <begin position="163"/>
        <end position="205"/>
    </location>
</feature>
<feature type="compositionally biased region" description="Basic and acidic residues" evidence="1">
    <location>
        <begin position="23"/>
        <end position="34"/>
    </location>
</feature>
<keyword evidence="3" id="KW-1185">Reference proteome</keyword>
<accession>A0A922SPW9</accession>
<dbReference type="EMBL" id="NRDI02000026">
    <property type="protein sequence ID" value="KAI1508361.1"/>
    <property type="molecule type" value="Genomic_DNA"/>
</dbReference>
<feature type="compositionally biased region" description="Polar residues" evidence="1">
    <location>
        <begin position="225"/>
        <end position="235"/>
    </location>
</feature>
<gene>
    <name evidence="2" type="ORF">Ptr86124_012583</name>
</gene>